<feature type="compositionally biased region" description="Polar residues" evidence="2">
    <location>
        <begin position="31"/>
        <end position="41"/>
    </location>
</feature>
<dbReference type="InParanoid" id="A0A163JQA5"/>
<dbReference type="InterPro" id="IPR039327">
    <property type="entry name" value="CON7-like"/>
</dbReference>
<dbReference type="PROSITE" id="PS50157">
    <property type="entry name" value="ZINC_FINGER_C2H2_2"/>
    <property type="match status" value="1"/>
</dbReference>
<organism evidence="4">
    <name type="scientific">Absidia glauca</name>
    <name type="common">Pin mould</name>
    <dbReference type="NCBI Taxonomy" id="4829"/>
    <lineage>
        <taxon>Eukaryota</taxon>
        <taxon>Fungi</taxon>
        <taxon>Fungi incertae sedis</taxon>
        <taxon>Mucoromycota</taxon>
        <taxon>Mucoromycotina</taxon>
        <taxon>Mucoromycetes</taxon>
        <taxon>Mucorales</taxon>
        <taxon>Cunninghamellaceae</taxon>
        <taxon>Absidia</taxon>
    </lineage>
</organism>
<dbReference type="GO" id="GO:0008270">
    <property type="term" value="F:zinc ion binding"/>
    <property type="evidence" value="ECO:0007669"/>
    <property type="project" value="UniProtKB-KW"/>
</dbReference>
<dbReference type="OrthoDB" id="1939603at2759"/>
<dbReference type="PROSITE" id="PS00028">
    <property type="entry name" value="ZINC_FINGER_C2H2_1"/>
    <property type="match status" value="1"/>
</dbReference>
<proteinExistence type="predicted"/>
<feature type="region of interest" description="Disordered" evidence="2">
    <location>
        <begin position="217"/>
        <end position="252"/>
    </location>
</feature>
<feature type="compositionally biased region" description="Low complexity" evidence="2">
    <location>
        <begin position="217"/>
        <end position="232"/>
    </location>
</feature>
<feature type="region of interest" description="Disordered" evidence="2">
    <location>
        <begin position="55"/>
        <end position="74"/>
    </location>
</feature>
<reference evidence="4" key="1">
    <citation type="submission" date="2016-04" db="EMBL/GenBank/DDBJ databases">
        <authorList>
            <person name="Evans L.H."/>
            <person name="Alamgir A."/>
            <person name="Owens N."/>
            <person name="Weber N.D."/>
            <person name="Virtaneva K."/>
            <person name="Barbian K."/>
            <person name="Babar A."/>
            <person name="Rosenke K."/>
        </authorList>
    </citation>
    <scope>NUCLEOTIDE SEQUENCE [LARGE SCALE GENOMIC DNA]</scope>
    <source>
        <strain evidence="4">CBS 101.48</strain>
    </source>
</reference>
<evidence type="ECO:0000313" key="5">
    <source>
        <dbReference type="Proteomes" id="UP000078561"/>
    </source>
</evidence>
<keyword evidence="5" id="KW-1185">Reference proteome</keyword>
<evidence type="ECO:0000256" key="2">
    <source>
        <dbReference type="SAM" id="MobiDB-lite"/>
    </source>
</evidence>
<feature type="region of interest" description="Disordered" evidence="2">
    <location>
        <begin position="97"/>
        <end position="121"/>
    </location>
</feature>
<dbReference type="STRING" id="4829.A0A163JQA5"/>
<feature type="compositionally biased region" description="Low complexity" evidence="2">
    <location>
        <begin position="97"/>
        <end position="116"/>
    </location>
</feature>
<protein>
    <recommendedName>
        <fullName evidence="3">C2H2-type domain-containing protein</fullName>
    </recommendedName>
</protein>
<accession>A0A163JQA5</accession>
<dbReference type="Gene3D" id="3.30.160.60">
    <property type="entry name" value="Classic Zinc Finger"/>
    <property type="match status" value="1"/>
</dbReference>
<sequence length="414" mass="44219">MMAPSDTSYFTLRPCDKQIGLTDPKPEPREQSSSATTSSVETGYLQDLGLPSLPPLSQLLTTDDKSANTSSVTAPLPTPVIRALVEAQQQQQEYFSAVTSSSSPASTAATSSVHTSLPSTHESSLSIAPSAVSAMPDSLGLMATASTMPTTTAPLTMLMDPTSAAAAAMYLPPTQDALGDSSNPAVAAAALMASNPMLPATTANPSSFYNIAPSATTTATTTTSPIDTASSALSPSHNDPSSADLASSFMMPPNSMDPRDSMEKNYSFVAIPGANQRKRPRRRYDEIERLYHCTWPNCTKSYGTLNHLNAHVSMQKHGAKRHPSEFKEMRKNWRRQKKEREAARKASEKENLASSNMVNTMSVNMATGTTAATGNHLQHPAMMAPSLQSYNTYAPFPSIYTSLPQSMASISAFY</sequence>
<dbReference type="InterPro" id="IPR013087">
    <property type="entry name" value="Znf_C2H2_type"/>
</dbReference>
<dbReference type="PANTHER" id="PTHR36167:SF3">
    <property type="entry name" value="C2H2 FINGER DOMAIN TRANSCRIPTION FACTOR (EUROFUNG)-RELATED"/>
    <property type="match status" value="1"/>
</dbReference>
<name>A0A163JQA5_ABSGL</name>
<dbReference type="AlphaFoldDB" id="A0A163JQA5"/>
<dbReference type="PANTHER" id="PTHR36167">
    <property type="entry name" value="C2H2 FINGER DOMAIN TRANSCRIPTION FACTOR (EUROFUNG)-RELATED"/>
    <property type="match status" value="1"/>
</dbReference>
<keyword evidence="1" id="KW-0862">Zinc</keyword>
<feature type="domain" description="C2H2-type" evidence="3">
    <location>
        <begin position="291"/>
        <end position="322"/>
    </location>
</feature>
<feature type="compositionally biased region" description="Polar residues" evidence="2">
    <location>
        <begin position="1"/>
        <end position="10"/>
    </location>
</feature>
<feature type="compositionally biased region" description="Polar residues" evidence="2">
    <location>
        <begin position="233"/>
        <end position="245"/>
    </location>
</feature>
<dbReference type="GO" id="GO:0006355">
    <property type="term" value="P:regulation of DNA-templated transcription"/>
    <property type="evidence" value="ECO:0007669"/>
    <property type="project" value="InterPro"/>
</dbReference>
<keyword evidence="1" id="KW-0863">Zinc-finger</keyword>
<evidence type="ECO:0000259" key="3">
    <source>
        <dbReference type="PROSITE" id="PS50157"/>
    </source>
</evidence>
<gene>
    <name evidence="4" type="primary">ABSGL_06820.1 scaffold 8678</name>
</gene>
<dbReference type="Proteomes" id="UP000078561">
    <property type="component" value="Unassembled WGS sequence"/>
</dbReference>
<feature type="region of interest" description="Disordered" evidence="2">
    <location>
        <begin position="1"/>
        <end position="48"/>
    </location>
</feature>
<dbReference type="EMBL" id="LT553503">
    <property type="protein sequence ID" value="SAM01083.1"/>
    <property type="molecule type" value="Genomic_DNA"/>
</dbReference>
<evidence type="ECO:0000313" key="4">
    <source>
        <dbReference type="EMBL" id="SAM01083.1"/>
    </source>
</evidence>
<evidence type="ECO:0000256" key="1">
    <source>
        <dbReference type="PROSITE-ProRule" id="PRU00042"/>
    </source>
</evidence>
<keyword evidence="1" id="KW-0479">Metal-binding</keyword>